<name>A0A926DBC2_9FIRM</name>
<comment type="caution">
    <text evidence="10">The sequence shown here is derived from an EMBL/GenBank/DDBJ whole genome shotgun (WGS) entry which is preliminary data.</text>
</comment>
<dbReference type="RefSeq" id="WP_249298730.1">
    <property type="nucleotide sequence ID" value="NZ_JACRSP010000001.1"/>
</dbReference>
<dbReference type="GO" id="GO:0005737">
    <property type="term" value="C:cytoplasm"/>
    <property type="evidence" value="ECO:0007669"/>
    <property type="project" value="TreeGrafter"/>
</dbReference>
<evidence type="ECO:0000256" key="2">
    <source>
        <dbReference type="ARBA" id="ARBA00010286"/>
    </source>
</evidence>
<dbReference type="GO" id="GO:0004038">
    <property type="term" value="F:allantoinase activity"/>
    <property type="evidence" value="ECO:0007669"/>
    <property type="project" value="TreeGrafter"/>
</dbReference>
<comment type="similarity">
    <text evidence="2 7">Belongs to the metallo-dependent hydrolases superfamily. DHOase family. Class I DHOase subfamily.</text>
</comment>
<dbReference type="InterPro" id="IPR013108">
    <property type="entry name" value="Amidohydro_3"/>
</dbReference>
<feature type="domain" description="Amidohydrolase 3" evidence="8">
    <location>
        <begin position="345"/>
        <end position="427"/>
    </location>
</feature>
<comment type="function">
    <text evidence="1 7">Catalyzes the reversible cyclization of carbamoyl aspartate to dihydroorotate.</text>
</comment>
<dbReference type="NCBIfam" id="TIGR00857">
    <property type="entry name" value="pyrC_multi"/>
    <property type="match status" value="1"/>
</dbReference>
<dbReference type="InterPro" id="IPR011059">
    <property type="entry name" value="Metal-dep_hydrolase_composite"/>
</dbReference>
<evidence type="ECO:0000313" key="10">
    <source>
        <dbReference type="EMBL" id="MBC8535111.1"/>
    </source>
</evidence>
<evidence type="ECO:0000256" key="6">
    <source>
        <dbReference type="ARBA" id="ARBA00022975"/>
    </source>
</evidence>
<feature type="binding site" evidence="7">
    <location>
        <begin position="67"/>
        <end position="69"/>
    </location>
    <ligand>
        <name>substrate</name>
    </ligand>
</feature>
<organism evidence="10 11">
    <name type="scientific">Feifania hominis</name>
    <dbReference type="NCBI Taxonomy" id="2763660"/>
    <lineage>
        <taxon>Bacteria</taxon>
        <taxon>Bacillati</taxon>
        <taxon>Bacillota</taxon>
        <taxon>Clostridia</taxon>
        <taxon>Eubacteriales</taxon>
        <taxon>Feifaniaceae</taxon>
        <taxon>Feifania</taxon>
    </lineage>
</organism>
<dbReference type="Pfam" id="PF12890">
    <property type="entry name" value="DHOase"/>
    <property type="match status" value="1"/>
</dbReference>
<evidence type="ECO:0000259" key="8">
    <source>
        <dbReference type="Pfam" id="PF07969"/>
    </source>
</evidence>
<dbReference type="Proteomes" id="UP000620366">
    <property type="component" value="Unassembled WGS sequence"/>
</dbReference>
<dbReference type="EC" id="3.5.2.3" evidence="7"/>
<proteinExistence type="inferred from homology"/>
<accession>A0A926DBC2</accession>
<evidence type="ECO:0000256" key="5">
    <source>
        <dbReference type="ARBA" id="ARBA00022833"/>
    </source>
</evidence>
<feature type="binding site" evidence="7">
    <location>
        <position position="65"/>
    </location>
    <ligand>
        <name>Zn(2+)</name>
        <dbReference type="ChEBI" id="CHEBI:29105"/>
        <label>1</label>
    </ligand>
</feature>
<dbReference type="SUPFAM" id="SSF51338">
    <property type="entry name" value="Composite domain of metallo-dependent hydrolases"/>
    <property type="match status" value="1"/>
</dbReference>
<comment type="catalytic activity">
    <reaction evidence="7">
        <text>(S)-dihydroorotate + H2O = N-carbamoyl-L-aspartate + H(+)</text>
        <dbReference type="Rhea" id="RHEA:24296"/>
        <dbReference type="ChEBI" id="CHEBI:15377"/>
        <dbReference type="ChEBI" id="CHEBI:15378"/>
        <dbReference type="ChEBI" id="CHEBI:30864"/>
        <dbReference type="ChEBI" id="CHEBI:32814"/>
        <dbReference type="EC" id="3.5.2.3"/>
    </reaction>
</comment>
<feature type="domain" description="Dihydroorotase catalytic" evidence="9">
    <location>
        <begin position="54"/>
        <end position="241"/>
    </location>
</feature>
<dbReference type="CDD" id="cd01317">
    <property type="entry name" value="DHOase_IIa"/>
    <property type="match status" value="1"/>
</dbReference>
<protein>
    <recommendedName>
        <fullName evidence="7">Dihydroorotase</fullName>
        <shortName evidence="7">DHOase</shortName>
        <ecNumber evidence="7">3.5.2.3</ecNumber>
    </recommendedName>
</protein>
<gene>
    <name evidence="7" type="primary">pyrC</name>
    <name evidence="10" type="ORF">H8695_00165</name>
</gene>
<dbReference type="InterPro" id="IPR004722">
    <property type="entry name" value="DHOase"/>
</dbReference>
<dbReference type="SUPFAM" id="SSF51556">
    <property type="entry name" value="Metallo-dependent hydrolases"/>
    <property type="match status" value="1"/>
</dbReference>
<comment type="cofactor">
    <cofactor evidence="7">
        <name>Zn(2+)</name>
        <dbReference type="ChEBI" id="CHEBI:29105"/>
    </cofactor>
    <text evidence="7">Binds 2 Zn(2+) ions per subunit.</text>
</comment>
<feature type="binding site" evidence="7">
    <location>
        <position position="157"/>
    </location>
    <ligand>
        <name>Zn(2+)</name>
        <dbReference type="ChEBI" id="CHEBI:29105"/>
        <label>1</label>
    </ligand>
</feature>
<comment type="pathway">
    <text evidence="7">Pyrimidine metabolism; UMP biosynthesis via de novo pathway; (S)-dihydroorotate from bicarbonate: step 3/3.</text>
</comment>
<feature type="binding site" evidence="7">
    <location>
        <position position="283"/>
    </location>
    <ligand>
        <name>substrate</name>
    </ligand>
</feature>
<evidence type="ECO:0000256" key="4">
    <source>
        <dbReference type="ARBA" id="ARBA00022801"/>
    </source>
</evidence>
<dbReference type="AlphaFoldDB" id="A0A926DBC2"/>
<keyword evidence="3 7" id="KW-0479">Metal-binding</keyword>
<dbReference type="Pfam" id="PF07969">
    <property type="entry name" value="Amidohydro_3"/>
    <property type="match status" value="1"/>
</dbReference>
<comment type="caution">
    <text evidence="7">Lacks conserved residue(s) required for the propagation of feature annotation.</text>
</comment>
<dbReference type="InterPro" id="IPR024403">
    <property type="entry name" value="DHOase_cat"/>
</dbReference>
<dbReference type="HAMAP" id="MF_00220_B">
    <property type="entry name" value="PyrC_classI_B"/>
    <property type="match status" value="1"/>
</dbReference>
<dbReference type="Gene3D" id="2.30.40.10">
    <property type="entry name" value="Urease, subunit C, domain 1"/>
    <property type="match status" value="1"/>
</dbReference>
<dbReference type="GO" id="GO:0008270">
    <property type="term" value="F:zinc ion binding"/>
    <property type="evidence" value="ECO:0007669"/>
    <property type="project" value="UniProtKB-UniRule"/>
</dbReference>
<evidence type="ECO:0000256" key="7">
    <source>
        <dbReference type="HAMAP-Rule" id="MF_00220"/>
    </source>
</evidence>
<dbReference type="InterPro" id="IPR032466">
    <property type="entry name" value="Metal_Hydrolase"/>
</dbReference>
<dbReference type="PANTHER" id="PTHR43668:SF2">
    <property type="entry name" value="ALLANTOINASE"/>
    <property type="match status" value="1"/>
</dbReference>
<dbReference type="InterPro" id="IPR050138">
    <property type="entry name" value="DHOase/Allantoinase_Hydrolase"/>
</dbReference>
<feature type="binding site" evidence="7">
    <location>
        <position position="67"/>
    </location>
    <ligand>
        <name>Zn(2+)</name>
        <dbReference type="ChEBI" id="CHEBI:29105"/>
        <label>1</label>
    </ligand>
</feature>
<evidence type="ECO:0000313" key="11">
    <source>
        <dbReference type="Proteomes" id="UP000620366"/>
    </source>
</evidence>
<feature type="binding site" evidence="7">
    <location>
        <position position="314"/>
    </location>
    <ligand>
        <name>substrate</name>
    </ligand>
</feature>
<keyword evidence="6 7" id="KW-0665">Pyrimidine biosynthesis</keyword>
<evidence type="ECO:0000256" key="1">
    <source>
        <dbReference type="ARBA" id="ARBA00002368"/>
    </source>
</evidence>
<reference evidence="10" key="1">
    <citation type="submission" date="2020-08" db="EMBL/GenBank/DDBJ databases">
        <title>Genome public.</title>
        <authorList>
            <person name="Liu C."/>
            <person name="Sun Q."/>
        </authorList>
    </citation>
    <scope>NUCLEOTIDE SEQUENCE</scope>
    <source>
        <strain evidence="10">BX7</strain>
    </source>
</reference>
<feature type="binding site" evidence="7">
    <location>
        <position position="310"/>
    </location>
    <ligand>
        <name>Zn(2+)</name>
        <dbReference type="ChEBI" id="CHEBI:29105"/>
        <label>1</label>
    </ligand>
</feature>
<dbReference type="GO" id="GO:0004151">
    <property type="term" value="F:dihydroorotase activity"/>
    <property type="evidence" value="ECO:0007669"/>
    <property type="project" value="UniProtKB-UniRule"/>
</dbReference>
<evidence type="ECO:0000256" key="3">
    <source>
        <dbReference type="ARBA" id="ARBA00022723"/>
    </source>
</evidence>
<keyword evidence="5 7" id="KW-0862">Zinc</keyword>
<sequence length="434" mass="45957">MRLLIENGRVIDPASGTDQVMDLCLENGVIAELGEGIARNYADDAEIRRIDATGKIVAPGLVDMHCHLREPGFEHKETIETGTRSAAKGGFTSIACMPNTQPVADNKTVISYILNRAAAHGAVHVYPIGAVTKGLAGRELAPIGELKEAGAVAVSDDGRPVSDSNLMKNAMIYAAGFDMVVSSHCEDLPLAEGGQINEGCVADDLGLRGITPAAEEVMIARDIVLAQTTGLPVHIAHVSTRGGVALLRDAKRRGVPVTAETCPHYFSLTEEAVRGFDTNAKMNPPLRTAADVEAVIEGLCDGTLDAIATDHAPHAAGEKQCEFDKAPNGIVGFETALALGITYLVRPGRLSLMELLRKMTVNPAAILRLDRGRLARGAAADLVIFDENREWVVSAAALASKSKNTPYDRKLLAGAVEYTIVDGRVIVDGGELMV</sequence>
<feature type="binding site" evidence="7">
    <location>
        <position position="237"/>
    </location>
    <ligand>
        <name>Zn(2+)</name>
        <dbReference type="ChEBI" id="CHEBI:29105"/>
        <label>2</label>
    </ligand>
</feature>
<feature type="binding site" evidence="7">
    <location>
        <position position="157"/>
    </location>
    <ligand>
        <name>Zn(2+)</name>
        <dbReference type="ChEBI" id="CHEBI:29105"/>
        <label>2</label>
    </ligand>
</feature>
<feature type="binding site" evidence="7">
    <location>
        <position position="184"/>
    </location>
    <ligand>
        <name>Zn(2+)</name>
        <dbReference type="ChEBI" id="CHEBI:29105"/>
        <label>2</label>
    </ligand>
</feature>
<feature type="active site" evidence="7">
    <location>
        <position position="310"/>
    </location>
</feature>
<dbReference type="PANTHER" id="PTHR43668">
    <property type="entry name" value="ALLANTOINASE"/>
    <property type="match status" value="1"/>
</dbReference>
<keyword evidence="4 7" id="KW-0378">Hydrolase</keyword>
<dbReference type="PROSITE" id="PS00483">
    <property type="entry name" value="DIHYDROOROTASE_2"/>
    <property type="match status" value="1"/>
</dbReference>
<dbReference type="GO" id="GO:0006145">
    <property type="term" value="P:purine nucleobase catabolic process"/>
    <property type="evidence" value="ECO:0007669"/>
    <property type="project" value="TreeGrafter"/>
</dbReference>
<keyword evidence="11" id="KW-1185">Reference proteome</keyword>
<evidence type="ECO:0000259" key="9">
    <source>
        <dbReference type="Pfam" id="PF12890"/>
    </source>
</evidence>
<dbReference type="EMBL" id="JACRSP010000001">
    <property type="protein sequence ID" value="MBC8535111.1"/>
    <property type="molecule type" value="Genomic_DNA"/>
</dbReference>
<feature type="binding site" evidence="7">
    <location>
        <position position="99"/>
    </location>
    <ligand>
        <name>substrate</name>
    </ligand>
</feature>
<dbReference type="Gene3D" id="3.20.20.140">
    <property type="entry name" value="Metal-dependent hydrolases"/>
    <property type="match status" value="1"/>
</dbReference>
<dbReference type="InterPro" id="IPR002195">
    <property type="entry name" value="Dihydroorotase_CS"/>
</dbReference>
<dbReference type="GO" id="GO:0044205">
    <property type="term" value="P:'de novo' UMP biosynthetic process"/>
    <property type="evidence" value="ECO:0007669"/>
    <property type="project" value="UniProtKB-UniRule"/>
</dbReference>